<reference evidence="1" key="1">
    <citation type="submission" date="2022-07" db="EMBL/GenBank/DDBJ databases">
        <title>Complete Genome Sequence of the Radioresistant Bacterium Deinococcus aetherius ST0316, Isolated from the Air Dust collected in Lower Stratosphere above Japan.</title>
        <authorList>
            <person name="Satoh K."/>
            <person name="Hagiwara K."/>
            <person name="Katsumata K."/>
            <person name="Kubo A."/>
            <person name="Yokobori S."/>
            <person name="Yamagishi A."/>
            <person name="Oono Y."/>
            <person name="Narumi I."/>
        </authorList>
    </citation>
    <scope>NUCLEOTIDE SEQUENCE</scope>
    <source>
        <strain evidence="1">ST0316</strain>
        <plasmid evidence="1">pDAETH-2</plasmid>
    </source>
</reference>
<geneLocation type="plasmid" evidence="1 2">
    <name>pDAETH-2</name>
</geneLocation>
<evidence type="ECO:0000313" key="2">
    <source>
        <dbReference type="Proteomes" id="UP001064971"/>
    </source>
</evidence>
<gene>
    <name evidence="1" type="ORF">DAETH_41680</name>
</gene>
<organism evidence="1 2">
    <name type="scientific">Deinococcus aetherius</name>
    <dbReference type="NCBI Taxonomy" id="200252"/>
    <lineage>
        <taxon>Bacteria</taxon>
        <taxon>Thermotogati</taxon>
        <taxon>Deinococcota</taxon>
        <taxon>Deinococci</taxon>
        <taxon>Deinococcales</taxon>
        <taxon>Deinococcaceae</taxon>
        <taxon>Deinococcus</taxon>
    </lineage>
</organism>
<evidence type="ECO:0000313" key="1">
    <source>
        <dbReference type="EMBL" id="BDP44199.1"/>
    </source>
</evidence>
<dbReference type="Proteomes" id="UP001064971">
    <property type="component" value="Plasmid pDAETH-2"/>
</dbReference>
<dbReference type="EMBL" id="AP026562">
    <property type="protein sequence ID" value="BDP44199.1"/>
    <property type="molecule type" value="Genomic_DNA"/>
</dbReference>
<sequence>MGQVHDLNVIVLAANRVGEVQGEGRFADAAGAAQGDQPGPAPQKPREVLQVVLAAEEGAEPCRKRRRHPTVHSPV</sequence>
<keyword evidence="1" id="KW-0614">Plasmid</keyword>
<accession>A0ABN6RNE9</accession>
<protein>
    <submittedName>
        <fullName evidence="1">Uncharacterized protein</fullName>
    </submittedName>
</protein>
<proteinExistence type="predicted"/>
<name>A0ABN6RNE9_9DEIO</name>
<keyword evidence="2" id="KW-1185">Reference proteome</keyword>